<organism evidence="4 5">
    <name type="scientific">Litoreibacter roseus</name>
    <dbReference type="NCBI Taxonomy" id="2601869"/>
    <lineage>
        <taxon>Bacteria</taxon>
        <taxon>Pseudomonadati</taxon>
        <taxon>Pseudomonadota</taxon>
        <taxon>Alphaproteobacteria</taxon>
        <taxon>Rhodobacterales</taxon>
        <taxon>Roseobacteraceae</taxon>
        <taxon>Litoreibacter</taxon>
    </lineage>
</organism>
<gene>
    <name evidence="4" type="primary">dltE</name>
    <name evidence="4" type="ORF">KIN_37650</name>
</gene>
<dbReference type="InterPro" id="IPR002347">
    <property type="entry name" value="SDR_fam"/>
</dbReference>
<name>A0A6N6JK43_9RHOB</name>
<evidence type="ECO:0000313" key="5">
    <source>
        <dbReference type="Proteomes" id="UP000436822"/>
    </source>
</evidence>
<dbReference type="SUPFAM" id="SSF51735">
    <property type="entry name" value="NAD(P)-binding Rossmann-fold domains"/>
    <property type="match status" value="1"/>
</dbReference>
<comment type="similarity">
    <text evidence="1 3">Belongs to the short-chain dehydrogenases/reductases (SDR) family.</text>
</comment>
<dbReference type="CDD" id="cd05233">
    <property type="entry name" value="SDR_c"/>
    <property type="match status" value="1"/>
</dbReference>
<accession>A0A6N6JK43</accession>
<proteinExistence type="inferred from homology"/>
<comment type="caution">
    <text evidence="4">The sequence shown here is derived from an EMBL/GenBank/DDBJ whole genome shotgun (WGS) entry which is preliminary data.</text>
</comment>
<keyword evidence="5" id="KW-1185">Reference proteome</keyword>
<dbReference type="GO" id="GO:0016020">
    <property type="term" value="C:membrane"/>
    <property type="evidence" value="ECO:0007669"/>
    <property type="project" value="TreeGrafter"/>
</dbReference>
<dbReference type="PANTHER" id="PTHR44196">
    <property type="entry name" value="DEHYDROGENASE/REDUCTASE SDR FAMILY MEMBER 7B"/>
    <property type="match status" value="1"/>
</dbReference>
<keyword evidence="2" id="KW-0560">Oxidoreductase</keyword>
<dbReference type="AlphaFoldDB" id="A0A6N6JK43"/>
<dbReference type="PANTHER" id="PTHR44196:SF2">
    <property type="entry name" value="SHORT-CHAIN DEHYDROGENASE-RELATED"/>
    <property type="match status" value="1"/>
</dbReference>
<evidence type="ECO:0000256" key="2">
    <source>
        <dbReference type="ARBA" id="ARBA00023002"/>
    </source>
</evidence>
<protein>
    <submittedName>
        <fullName evidence="4">Short-chain dehydrogenase</fullName>
    </submittedName>
</protein>
<dbReference type="OrthoDB" id="9808814at2"/>
<evidence type="ECO:0000313" key="4">
    <source>
        <dbReference type="EMBL" id="GFE66691.1"/>
    </source>
</evidence>
<dbReference type="InterPro" id="IPR036291">
    <property type="entry name" value="NAD(P)-bd_dom_sf"/>
</dbReference>
<dbReference type="PRINTS" id="PR00081">
    <property type="entry name" value="GDHRDH"/>
</dbReference>
<dbReference type="Pfam" id="PF00106">
    <property type="entry name" value="adh_short"/>
    <property type="match status" value="1"/>
</dbReference>
<dbReference type="GO" id="GO:0016491">
    <property type="term" value="F:oxidoreductase activity"/>
    <property type="evidence" value="ECO:0007669"/>
    <property type="project" value="UniProtKB-KW"/>
</dbReference>
<dbReference type="Proteomes" id="UP000436822">
    <property type="component" value="Unassembled WGS sequence"/>
</dbReference>
<sequence>MTQTFTLITGASEGIGKELAKCAAKDGRNVILSARSEDKLNALADELKGTYEIEAVVIPADLSKPEEADALWTKATDGRVIDRLVNNAGLGSNGPFAENDWDRELAMINVNMVSLTLLMKRAVQDMVERDDGKILNVASTAAFIPGPKMAIYHATKAYVLYLSEAVAEELEDTDVSVTALCPGATRTDFFDGADMKNVRLVNMNMMAPAKDVAEAGWAAMRARRRIEVPGGMNKFFAFLPRIMPRFGVTKLVKQFYARN</sequence>
<dbReference type="PIRSF" id="PIRSF000126">
    <property type="entry name" value="11-beta-HSD1"/>
    <property type="match status" value="1"/>
</dbReference>
<evidence type="ECO:0000256" key="1">
    <source>
        <dbReference type="ARBA" id="ARBA00006484"/>
    </source>
</evidence>
<evidence type="ECO:0000256" key="3">
    <source>
        <dbReference type="RuleBase" id="RU000363"/>
    </source>
</evidence>
<dbReference type="Gene3D" id="3.40.50.720">
    <property type="entry name" value="NAD(P)-binding Rossmann-like Domain"/>
    <property type="match status" value="1"/>
</dbReference>
<dbReference type="PRINTS" id="PR00080">
    <property type="entry name" value="SDRFAMILY"/>
</dbReference>
<dbReference type="EMBL" id="BLJE01000005">
    <property type="protein sequence ID" value="GFE66691.1"/>
    <property type="molecule type" value="Genomic_DNA"/>
</dbReference>
<dbReference type="RefSeq" id="WP_159809953.1">
    <property type="nucleotide sequence ID" value="NZ_BLJE01000005.1"/>
</dbReference>
<reference evidence="4 5" key="1">
    <citation type="submission" date="2019-12" db="EMBL/GenBank/DDBJ databases">
        <title>Litoreibacter badius sp. nov., a novel bacteriochlorophyll a-containing bacterium in the genus Litoreibacter.</title>
        <authorList>
            <person name="Kanamuro M."/>
            <person name="Takabe Y."/>
            <person name="Mori K."/>
            <person name="Takaichi S."/>
            <person name="Hanada S."/>
        </authorList>
    </citation>
    <scope>NUCLEOTIDE SEQUENCE [LARGE SCALE GENOMIC DNA]</scope>
    <source>
        <strain evidence="4 5">K6</strain>
    </source>
</reference>